<dbReference type="Proteomes" id="UP000010094">
    <property type="component" value="Chromosome IXc"/>
</dbReference>
<sequence length="502" mass="56904">MGSENGINKSLNKIVPIWMSRLYKDPALGYKKKMRRVMEKKENPSDLATKRHSDSSDFQPSVEKIVIPRIEPDIRSAFFTFTNISIKTEDDPVLRFVPCIPGAFGLINLAEFKEIGLLEKQWPCSKKTEEGAFYNSFDAVDGLRHNEKYSKGGELLEMRRLFCNVCFIFGCKWHSRTKGVCIKPVGFESNPSGSKSESKEVCGEVCKKMKRLHKSITKNDIDQSTYSVLYRDCWMSQGYGCIASLLFYLRHRKYIPCEEIKESCAALVGRHKYVIGNNNRGNIDPSAFFTPCDHPGDCVENNGCICASNRTNCEMSCLCVGCKNFFMGCMCPVACDDKCACRRAMRECIQICSCSLCGNKDLQMGNAEPTFVAPSGVEGYGLFAKEKISRGKFVIEYVGEIISNEEAERRGAFYDLRGCSYLFDLYNRGGIPLYVVDSRFIGNRSRFINHSKKNPNLNVSILLVNGIRRIGFYASRDIDKNEELFFDYGYSEEHKKKHGIVD</sequence>
<dbReference type="GO" id="GO:0003682">
    <property type="term" value="F:chromatin binding"/>
    <property type="evidence" value="ECO:0007669"/>
    <property type="project" value="TreeGrafter"/>
</dbReference>
<evidence type="ECO:0000256" key="2">
    <source>
        <dbReference type="ARBA" id="ARBA00023163"/>
    </source>
</evidence>
<dbReference type="GeneID" id="20564399"/>
<dbReference type="InterPro" id="IPR046341">
    <property type="entry name" value="SET_dom_sf"/>
</dbReference>
<proteinExistence type="predicted"/>
<organism evidence="4 5">
    <name type="scientific">Encephalitozoon romaleae (strain SJ-2008)</name>
    <name type="common">Microsporidian parasite</name>
    <dbReference type="NCBI Taxonomy" id="1178016"/>
    <lineage>
        <taxon>Eukaryota</taxon>
        <taxon>Fungi</taxon>
        <taxon>Fungi incertae sedis</taxon>
        <taxon>Microsporidia</taxon>
        <taxon>Unikaryonidae</taxon>
        <taxon>Encephalitozoon</taxon>
    </lineage>
</organism>
<dbReference type="Gene3D" id="2.170.270.10">
    <property type="entry name" value="SET domain"/>
    <property type="match status" value="1"/>
</dbReference>
<dbReference type="VEuPathDB" id="MicrosporidiaDB:EROM_091750"/>
<dbReference type="GO" id="GO:0031507">
    <property type="term" value="P:heterochromatin formation"/>
    <property type="evidence" value="ECO:0007669"/>
    <property type="project" value="TreeGrafter"/>
</dbReference>
<keyword evidence="2" id="KW-0804">Transcription</keyword>
<keyword evidence="1" id="KW-0805">Transcription regulation</keyword>
<feature type="domain" description="SET" evidence="3">
    <location>
        <begin position="368"/>
        <end position="489"/>
    </location>
</feature>
<protein>
    <submittedName>
        <fullName evidence="4">SET domain-containing protein</fullName>
    </submittedName>
</protein>
<evidence type="ECO:0000313" key="5">
    <source>
        <dbReference type="Proteomes" id="UP000010094"/>
    </source>
</evidence>
<dbReference type="PROSITE" id="PS50280">
    <property type="entry name" value="SET"/>
    <property type="match status" value="1"/>
</dbReference>
<evidence type="ECO:0000256" key="1">
    <source>
        <dbReference type="ARBA" id="ARBA00023015"/>
    </source>
</evidence>
<dbReference type="RefSeq" id="XP_009265288.1">
    <property type="nucleotide sequence ID" value="XM_009267013.1"/>
</dbReference>
<dbReference type="EMBL" id="CP003528">
    <property type="protein sequence ID" value="AFN83791.1"/>
    <property type="molecule type" value="Genomic_DNA"/>
</dbReference>
<evidence type="ECO:0000313" key="4">
    <source>
        <dbReference type="EMBL" id="AFN83791.1"/>
    </source>
</evidence>
<dbReference type="PANTHER" id="PTHR45747">
    <property type="entry name" value="HISTONE-LYSINE N-METHYLTRANSFERASE E(Z)"/>
    <property type="match status" value="1"/>
</dbReference>
<dbReference type="HOGENOM" id="CLU_030443_0_0_1"/>
<dbReference type="KEGG" id="ero:EROM_091750"/>
<dbReference type="SUPFAM" id="SSF82199">
    <property type="entry name" value="SET domain"/>
    <property type="match status" value="1"/>
</dbReference>
<dbReference type="InterPro" id="IPR001214">
    <property type="entry name" value="SET_dom"/>
</dbReference>
<dbReference type="Pfam" id="PF00856">
    <property type="entry name" value="SET"/>
    <property type="match status" value="1"/>
</dbReference>
<dbReference type="InterPro" id="IPR045318">
    <property type="entry name" value="EZH1/2-like"/>
</dbReference>
<dbReference type="GO" id="GO:0005634">
    <property type="term" value="C:nucleus"/>
    <property type="evidence" value="ECO:0007669"/>
    <property type="project" value="TreeGrafter"/>
</dbReference>
<name>I6ZVM4_ENCRO</name>
<dbReference type="PANTHER" id="PTHR45747:SF4">
    <property type="entry name" value="HISTONE-LYSINE N-METHYLTRANSFERASE E(Z)"/>
    <property type="match status" value="1"/>
</dbReference>
<evidence type="ECO:0000259" key="3">
    <source>
        <dbReference type="PROSITE" id="PS50280"/>
    </source>
</evidence>
<dbReference type="AlphaFoldDB" id="I6ZVM4"/>
<gene>
    <name evidence="4" type="ordered locus">EROM_091750</name>
</gene>
<accession>I6ZVM4</accession>
<dbReference type="GO" id="GO:0046976">
    <property type="term" value="F:histone H3K27 methyltransferase activity"/>
    <property type="evidence" value="ECO:0007669"/>
    <property type="project" value="TreeGrafter"/>
</dbReference>
<keyword evidence="5" id="KW-1185">Reference proteome</keyword>
<reference evidence="4" key="1">
    <citation type="journal article" date="2012" name="Proc. Natl. Acad. Sci. U.S.A.">
        <title>Gain and loss of multiple functionally related, horizontally transferred genes in the reduced genomes of two microsporidian parasites.</title>
        <authorList>
            <person name="Pombert J.-F."/>
            <person name="Selman M."/>
            <person name="Burki F."/>
            <person name="Bardell F.T."/>
            <person name="Farinelli L."/>
            <person name="Solter L.F."/>
            <person name="Whitman D.W."/>
            <person name="Weiss L.M."/>
            <person name="Corradi N."/>
            <person name="Keeling P.J."/>
        </authorList>
    </citation>
    <scope>NUCLEOTIDE SEQUENCE [LARGE SCALE GENOMIC DNA]</scope>
    <source>
        <strain evidence="4">SJ-2008</strain>
    </source>
</reference>
<dbReference type="SMART" id="SM00317">
    <property type="entry name" value="SET"/>
    <property type="match status" value="1"/>
</dbReference>
<dbReference type="OrthoDB" id="308383at2759"/>